<keyword evidence="4" id="KW-1185">Reference proteome</keyword>
<dbReference type="Gene3D" id="3.40.50.720">
    <property type="entry name" value="NAD(P)-binding Rossmann-like Domain"/>
    <property type="match status" value="1"/>
</dbReference>
<evidence type="ECO:0000313" key="3">
    <source>
        <dbReference type="EMBL" id="RZC82885.1"/>
    </source>
</evidence>
<dbReference type="InterPro" id="IPR036291">
    <property type="entry name" value="NAD(P)-bd_dom_sf"/>
</dbReference>
<evidence type="ECO:0000313" key="4">
    <source>
        <dbReference type="Proteomes" id="UP000316621"/>
    </source>
</evidence>
<dbReference type="PRINTS" id="PR00080">
    <property type="entry name" value="SDRFAMILY"/>
</dbReference>
<dbReference type="GO" id="GO:0046685">
    <property type="term" value="P:response to arsenic-containing substance"/>
    <property type="evidence" value="ECO:0007669"/>
    <property type="project" value="EnsemblPlants"/>
</dbReference>
<protein>
    <recommendedName>
        <fullName evidence="5">3-oxoacyl-[acyl-carrier-protein] reductase</fullName>
    </recommendedName>
</protein>
<keyword evidence="2" id="KW-0560">Oxidoreductase</keyword>
<gene>
    <name evidence="3" type="ORF">C5167_045667</name>
</gene>
<dbReference type="Pfam" id="PF13561">
    <property type="entry name" value="adh_short_C2"/>
    <property type="match status" value="2"/>
</dbReference>
<evidence type="ECO:0008006" key="5">
    <source>
        <dbReference type="Google" id="ProtNLM"/>
    </source>
</evidence>
<evidence type="ECO:0000256" key="2">
    <source>
        <dbReference type="ARBA" id="ARBA00023002"/>
    </source>
</evidence>
<dbReference type="InterPro" id="IPR002347">
    <property type="entry name" value="SDR_fam"/>
</dbReference>
<dbReference type="AlphaFoldDB" id="A0A4Y7LFD8"/>
<dbReference type="Gramene" id="RZC82885">
    <property type="protein sequence ID" value="RZC82885"/>
    <property type="gene ID" value="C5167_045667"/>
</dbReference>
<organism evidence="3 4">
    <name type="scientific">Papaver somniferum</name>
    <name type="common">Opium poppy</name>
    <dbReference type="NCBI Taxonomy" id="3469"/>
    <lineage>
        <taxon>Eukaryota</taxon>
        <taxon>Viridiplantae</taxon>
        <taxon>Streptophyta</taxon>
        <taxon>Embryophyta</taxon>
        <taxon>Tracheophyta</taxon>
        <taxon>Spermatophyta</taxon>
        <taxon>Magnoliopsida</taxon>
        <taxon>Ranunculales</taxon>
        <taxon>Papaveraceae</taxon>
        <taxon>Papaveroideae</taxon>
        <taxon>Papaver</taxon>
    </lineage>
</organism>
<dbReference type="OMA" id="WRPESSW"/>
<name>A0A4Y7LFD8_PAPSO</name>
<sequence length="280" mass="30515">MSESKSYLSKFLISLLFFNESLFGIEKSQKEQKQRKKVLELVTNSRSRYEPASLTSPDWSPWRLVLPTVALRQVTTQLHDRSSNEDSLVLKFYQTGLMKENTIAIHLASQGAKLVINYSSSNSTQADLLAEELNNTNSSSSSSSSHPKAVAIRANVSDPDQVKSLFDQTEQVFGSTIHILVNCAGILDSKYPSLAITSVEDWDSTFSVNTKGAFLCCKEAANRLTRGGGGPYAASKAAVETMVKILAKELKGTGITANCIAPGTIATELFYAGKTEETIK</sequence>
<comment type="similarity">
    <text evidence="1">Belongs to the short-chain dehydrogenases/reductases (SDR) family.</text>
</comment>
<dbReference type="Proteomes" id="UP000316621">
    <property type="component" value="Chromosome 11"/>
</dbReference>
<dbReference type="STRING" id="3469.A0A4Y7LFD8"/>
<evidence type="ECO:0000256" key="1">
    <source>
        <dbReference type="ARBA" id="ARBA00006484"/>
    </source>
</evidence>
<dbReference type="PANTHER" id="PTHR48107:SF12">
    <property type="entry name" value="NAD DEPENDENT EPIMERASE_DEHYDRATASE FAMILY PROTEIN, EXPRESSED"/>
    <property type="match status" value="1"/>
</dbReference>
<proteinExistence type="inferred from homology"/>
<dbReference type="SUPFAM" id="SSF51735">
    <property type="entry name" value="NAD(P)-binding Rossmann-fold domains"/>
    <property type="match status" value="1"/>
</dbReference>
<accession>A0A4Y7LFD8</accession>
<dbReference type="PRINTS" id="PR00081">
    <property type="entry name" value="GDHRDH"/>
</dbReference>
<dbReference type="PANTHER" id="PTHR48107">
    <property type="entry name" value="NADPH-DEPENDENT ALDEHYDE REDUCTASE-LIKE PROTEIN, CHLOROPLASTIC-RELATED"/>
    <property type="match status" value="1"/>
</dbReference>
<dbReference type="GO" id="GO:0016614">
    <property type="term" value="F:oxidoreductase activity, acting on CH-OH group of donors"/>
    <property type="evidence" value="ECO:0007669"/>
    <property type="project" value="UniProtKB-ARBA"/>
</dbReference>
<dbReference type="EMBL" id="CM010725">
    <property type="protein sequence ID" value="RZC82885.1"/>
    <property type="molecule type" value="Genomic_DNA"/>
</dbReference>
<reference evidence="3 4" key="1">
    <citation type="journal article" date="2018" name="Science">
        <title>The opium poppy genome and morphinan production.</title>
        <authorList>
            <person name="Guo L."/>
            <person name="Winzer T."/>
            <person name="Yang X."/>
            <person name="Li Y."/>
            <person name="Ning Z."/>
            <person name="He Z."/>
            <person name="Teodor R."/>
            <person name="Lu Y."/>
            <person name="Bowser T.A."/>
            <person name="Graham I.A."/>
            <person name="Ye K."/>
        </authorList>
    </citation>
    <scope>NUCLEOTIDE SEQUENCE [LARGE SCALE GENOMIC DNA]</scope>
    <source>
        <strain evidence="4">cv. HN1</strain>
        <tissue evidence="3">Leaves</tissue>
    </source>
</reference>